<evidence type="ECO:0000313" key="14">
    <source>
        <dbReference type="Proteomes" id="UP000077202"/>
    </source>
</evidence>
<accession>A0A176WJF2</accession>
<keyword evidence="4 11" id="KW-0812">Transmembrane</keyword>
<keyword evidence="8 11" id="KW-1133">Transmembrane helix</keyword>
<feature type="transmembrane region" description="Helical" evidence="11">
    <location>
        <begin position="1394"/>
        <end position="1414"/>
    </location>
</feature>
<dbReference type="Proteomes" id="UP000077202">
    <property type="component" value="Unassembled WGS sequence"/>
</dbReference>
<feature type="domain" description="ABC transporter" evidence="12">
    <location>
        <begin position="190"/>
        <end position="463"/>
    </location>
</feature>
<dbReference type="CDD" id="cd03232">
    <property type="entry name" value="ABCG_PDR_domain2"/>
    <property type="match status" value="1"/>
</dbReference>
<evidence type="ECO:0000256" key="1">
    <source>
        <dbReference type="ARBA" id="ARBA00004141"/>
    </source>
</evidence>
<dbReference type="SUPFAM" id="SSF52540">
    <property type="entry name" value="P-loop containing nucleoside triphosphate hydrolases"/>
    <property type="match status" value="2"/>
</dbReference>
<dbReference type="Gene3D" id="3.40.50.300">
    <property type="entry name" value="P-loop containing nucleotide triphosphate hydrolases"/>
    <property type="match status" value="2"/>
</dbReference>
<dbReference type="InterPro" id="IPR003439">
    <property type="entry name" value="ABC_transporter-like_ATP-bd"/>
</dbReference>
<name>A0A176WJF2_MARPO</name>
<keyword evidence="14" id="KW-1185">Reference proteome</keyword>
<feature type="transmembrane region" description="Helical" evidence="11">
    <location>
        <begin position="785"/>
        <end position="809"/>
    </location>
</feature>
<comment type="caution">
    <text evidence="13">The sequence shown here is derived from an EMBL/GenBank/DDBJ whole genome shotgun (WGS) entry which is preliminary data.</text>
</comment>
<keyword evidence="5" id="KW-0677">Repeat</keyword>
<evidence type="ECO:0000313" key="13">
    <source>
        <dbReference type="EMBL" id="OAE32994.1"/>
    </source>
</evidence>
<dbReference type="GO" id="GO:0140359">
    <property type="term" value="F:ABC-type transporter activity"/>
    <property type="evidence" value="ECO:0007669"/>
    <property type="project" value="InterPro"/>
</dbReference>
<dbReference type="InterPro" id="IPR003593">
    <property type="entry name" value="AAA+_ATPase"/>
</dbReference>
<feature type="transmembrane region" description="Helical" evidence="11">
    <location>
        <begin position="559"/>
        <end position="580"/>
    </location>
</feature>
<comment type="subcellular location">
    <subcellularLocation>
        <location evidence="1">Membrane</location>
        <topology evidence="1">Multi-pass membrane protein</topology>
    </subcellularLocation>
</comment>
<dbReference type="FunFam" id="3.40.50.300:FF:000059">
    <property type="entry name" value="ABC transporter G family member 40"/>
    <property type="match status" value="1"/>
</dbReference>
<dbReference type="EMBL" id="LVLJ01000698">
    <property type="protein sequence ID" value="OAE32994.1"/>
    <property type="molecule type" value="Genomic_DNA"/>
</dbReference>
<sequence length="1504" mass="169551">MATSAAPEGDPWFEKKHGGTRLWGDTGEGRNPFSRRSSLEVDEDDFEDLKWAALQRLPTVQKQVMACLDTNLMMENGELGENGESGEGTAGKDGRGGLNRRGRAPMDHYDIRKLNKFQRSKVVDTAFRTKEHNNEYLLREIEQRLNRVGISLPNVEVRFNDLSVNADIHVGSRALPTLLNFCRNIFGDLLSTLKISKPNKKEFRILNGVSGAVIPGRMTLLLGPPGSGKTTLLLALAGKLDSSLRKSGEITYNGCNMSEFLPQRTSAYISQVDNHIGELTVRETLDFAAQVQGTGYKYGMMAELARREKAQGIKPSPEIDAFMKGVSIEGHKHSINTDYILKVLGLEMCADILVGNDMVRGISGGQKKRVTSGEMIVGPKKTLFADEISTGLDSSTTFQIVKCLRNFTHLLQGTILMALLQPAPETFNLFDDILLLAEGHIVYYGPRENVLDFFESLGFRLPPRKGVADFLQEVTSRKDQQQYWADTSRPYQFIPVAQLARAFQDHQVGRDLKSYLAKPFDKGGGHPAALVKRKYALGQWDMFRACLAREYLLMKRNSFLYIFRTCQVAFVAFLTSTLFLRTRLHPTDERNGSLYLGTLFFALIHMMFNGFSEMAITVARLPVFYKQRDNYFYPGWAFVAPNWILRLPYSFIESLIWSVIVYYSVGLDPSAGRFFRYFLLLMVVHQMALGLFRLIGSVGRTMVIANTFGSFTLLVVFLLGGFVLDKDSIPVWWVWGYWISPLSYAQNGIAVNEFLAPRWRKPSPVDGRPLYLNILQGRGLATEPFWYWTSIGALIGFAILFNFLVTIAVTKLKPFGKPQATLPEEALREKAANEHGEDAVSGPSVRFEISNLSLRSSSVRQMQRDHTQQRMTMRSTEDTVHPDQEEQQAEEVKKGMILPFRPLCLTFHNVCYYVDMPPEMKKKGVENIPLQLLRNVSGAFRPGVLTALVGVSGAGKTTLMDVLAGRKTGGTTEGDIRVSGFVKQQQTFARISGYVEQTDIHSPQVTVYESLAYSAWLRLPNSVDQQTREAFVQEIMELVELTSLQHALVGLPGSTGLSTEQRKRLTIAVELVSNPSIIFMDEPTSGLDARAAAIVMRTVRNTVDTGRTVVCTIHQPSIDIFEAFDELLLMKHGGQVIYAGSLGKESCDLVEYFQAVRGVEPITDGYNPATWMLDVTTPARENALNLDFAEVFRNSDMFRRNEAVIESLTTPADGTEDLKFPTVYSRSIGTQFLACIWKQNITYWRSPYYNAVRFFFTTICALIFGSIYWGRGTKRQTQQDVLNVMGALYAAVLFLGVNNASSVQPVVAVERTVFYRERAAGMYSSIPYAIAQGAVEIPYVLLQTIIYSLITYSMIQFEWTAAKFFWYFLYMFLTFLYFTFYGMMAVGLTPSQQLAAVISSFFYSVWNLFSGFLIPRTAMPPWWVWYYWLSPVAWTLNGLVTSQLGDVETVMEAPNAVPVKDYIEDFFGYNHDWLGYIAAVLIGFCLLFWSVFAFSIKYFNFQKR</sequence>
<dbReference type="InterPro" id="IPR043926">
    <property type="entry name" value="ABCG_dom"/>
</dbReference>
<dbReference type="Pfam" id="PF14510">
    <property type="entry name" value="ABC_trans_N"/>
    <property type="match status" value="1"/>
</dbReference>
<keyword evidence="9 11" id="KW-0472">Membrane</keyword>
<dbReference type="InterPro" id="IPR013525">
    <property type="entry name" value="ABC2_TM"/>
</dbReference>
<organism evidence="13 14">
    <name type="scientific">Marchantia polymorpha subsp. ruderalis</name>
    <dbReference type="NCBI Taxonomy" id="1480154"/>
    <lineage>
        <taxon>Eukaryota</taxon>
        <taxon>Viridiplantae</taxon>
        <taxon>Streptophyta</taxon>
        <taxon>Embryophyta</taxon>
        <taxon>Marchantiophyta</taxon>
        <taxon>Marchantiopsida</taxon>
        <taxon>Marchantiidae</taxon>
        <taxon>Marchantiales</taxon>
        <taxon>Marchantiaceae</taxon>
        <taxon>Marchantia</taxon>
    </lineage>
</organism>
<feature type="transmembrane region" description="Helical" evidence="11">
    <location>
        <begin position="1281"/>
        <end position="1297"/>
    </location>
</feature>
<evidence type="ECO:0000256" key="10">
    <source>
        <dbReference type="SAM" id="MobiDB-lite"/>
    </source>
</evidence>
<dbReference type="GO" id="GO:0005524">
    <property type="term" value="F:ATP binding"/>
    <property type="evidence" value="ECO:0007669"/>
    <property type="project" value="UniProtKB-KW"/>
</dbReference>
<evidence type="ECO:0000256" key="2">
    <source>
        <dbReference type="ARBA" id="ARBA00006012"/>
    </source>
</evidence>
<dbReference type="Pfam" id="PF19055">
    <property type="entry name" value="ABC2_membrane_7"/>
    <property type="match status" value="1"/>
</dbReference>
<evidence type="ECO:0000256" key="3">
    <source>
        <dbReference type="ARBA" id="ARBA00022448"/>
    </source>
</evidence>
<gene>
    <name evidence="13" type="ORF">AXG93_673s1720</name>
</gene>
<dbReference type="InterPro" id="IPR013581">
    <property type="entry name" value="PDR_assoc"/>
</dbReference>
<comment type="similarity">
    <text evidence="2">Belongs to the ABC transporter superfamily. ABCG family. PDR (TC 3.A.1.205) subfamily.</text>
</comment>
<feature type="transmembrane region" description="Helical" evidence="11">
    <location>
        <begin position="592"/>
        <end position="611"/>
    </location>
</feature>
<evidence type="ECO:0000256" key="8">
    <source>
        <dbReference type="ARBA" id="ARBA00022989"/>
    </source>
</evidence>
<feature type="transmembrane region" description="Helical" evidence="11">
    <location>
        <begin position="1337"/>
        <end position="1355"/>
    </location>
</feature>
<dbReference type="InterPro" id="IPR027417">
    <property type="entry name" value="P-loop_NTPase"/>
</dbReference>
<dbReference type="GO" id="GO:0016887">
    <property type="term" value="F:ATP hydrolysis activity"/>
    <property type="evidence" value="ECO:0007669"/>
    <property type="project" value="InterPro"/>
</dbReference>
<feature type="transmembrane region" description="Helical" evidence="11">
    <location>
        <begin position="702"/>
        <end position="724"/>
    </location>
</feature>
<feature type="transmembrane region" description="Helical" evidence="11">
    <location>
        <begin position="1367"/>
        <end position="1388"/>
    </location>
</feature>
<keyword evidence="3" id="KW-0813">Transport</keyword>
<dbReference type="SMART" id="SM00382">
    <property type="entry name" value="AAA"/>
    <property type="match status" value="2"/>
</dbReference>
<evidence type="ECO:0000256" key="4">
    <source>
        <dbReference type="ARBA" id="ARBA00022692"/>
    </source>
</evidence>
<dbReference type="Pfam" id="PF00005">
    <property type="entry name" value="ABC_tran"/>
    <property type="match status" value="2"/>
</dbReference>
<feature type="domain" description="ABC transporter" evidence="12">
    <location>
        <begin position="905"/>
        <end position="1158"/>
    </location>
</feature>
<proteinExistence type="inferred from homology"/>
<dbReference type="Pfam" id="PF01061">
    <property type="entry name" value="ABC2_membrane"/>
    <property type="match status" value="2"/>
</dbReference>
<protein>
    <recommendedName>
        <fullName evidence="12">ABC transporter domain-containing protein</fullName>
    </recommendedName>
</protein>
<evidence type="ECO:0000259" key="12">
    <source>
        <dbReference type="PROSITE" id="PS50893"/>
    </source>
</evidence>
<dbReference type="FunFam" id="3.40.50.300:FF:000179">
    <property type="entry name" value="ABC transporter G family member 34"/>
    <property type="match status" value="1"/>
</dbReference>
<evidence type="ECO:0000256" key="9">
    <source>
        <dbReference type="ARBA" id="ARBA00023136"/>
    </source>
</evidence>
<evidence type="ECO:0000256" key="5">
    <source>
        <dbReference type="ARBA" id="ARBA00022737"/>
    </source>
</evidence>
<feature type="region of interest" description="Disordered" evidence="10">
    <location>
        <begin position="858"/>
        <end position="889"/>
    </location>
</feature>
<feature type="transmembrane region" description="Helical" evidence="11">
    <location>
        <begin position="1248"/>
        <end position="1269"/>
    </location>
</feature>
<feature type="transmembrane region" description="Helical" evidence="11">
    <location>
        <begin position="1426"/>
        <end position="1445"/>
    </location>
</feature>
<dbReference type="PANTHER" id="PTHR19241">
    <property type="entry name" value="ATP-BINDING CASSETTE TRANSPORTER"/>
    <property type="match status" value="1"/>
</dbReference>
<evidence type="ECO:0000256" key="11">
    <source>
        <dbReference type="SAM" id="Phobius"/>
    </source>
</evidence>
<evidence type="ECO:0000256" key="6">
    <source>
        <dbReference type="ARBA" id="ARBA00022741"/>
    </source>
</evidence>
<feature type="region of interest" description="Disordered" evidence="10">
    <location>
        <begin position="1"/>
        <end position="38"/>
    </location>
</feature>
<dbReference type="InterPro" id="IPR034003">
    <property type="entry name" value="ABCG_PDR_2"/>
</dbReference>
<dbReference type="InterPro" id="IPR029481">
    <property type="entry name" value="ABC_trans_N"/>
</dbReference>
<dbReference type="Pfam" id="PF08370">
    <property type="entry name" value="PDR_assoc"/>
    <property type="match status" value="1"/>
</dbReference>
<dbReference type="GO" id="GO:0005886">
    <property type="term" value="C:plasma membrane"/>
    <property type="evidence" value="ECO:0007669"/>
    <property type="project" value="UniProtKB-ARBA"/>
</dbReference>
<feature type="compositionally biased region" description="Basic and acidic residues" evidence="10">
    <location>
        <begin position="875"/>
        <end position="889"/>
    </location>
</feature>
<dbReference type="PROSITE" id="PS50893">
    <property type="entry name" value="ABC_TRANSPORTER_2"/>
    <property type="match status" value="2"/>
</dbReference>
<keyword evidence="7" id="KW-0067">ATP-binding</keyword>
<keyword evidence="6" id="KW-0547">Nucleotide-binding</keyword>
<feature type="transmembrane region" description="Helical" evidence="11">
    <location>
        <begin position="677"/>
        <end position="696"/>
    </location>
</feature>
<feature type="region of interest" description="Disordered" evidence="10">
    <location>
        <begin position="76"/>
        <end position="104"/>
    </location>
</feature>
<evidence type="ECO:0000256" key="7">
    <source>
        <dbReference type="ARBA" id="ARBA00022840"/>
    </source>
</evidence>
<feature type="transmembrane region" description="Helical" evidence="11">
    <location>
        <begin position="1473"/>
        <end position="1496"/>
    </location>
</feature>
<reference evidence="13" key="1">
    <citation type="submission" date="2016-03" db="EMBL/GenBank/DDBJ databases">
        <title>Mechanisms controlling the formation of the plant cell surface in tip-growing cells are functionally conserved among land plants.</title>
        <authorList>
            <person name="Honkanen S."/>
            <person name="Jones V.A."/>
            <person name="Morieri G."/>
            <person name="Champion C."/>
            <person name="Hetherington A.J."/>
            <person name="Kelly S."/>
            <person name="Saint-Marcoux D."/>
            <person name="Proust H."/>
            <person name="Prescott H."/>
            <person name="Dolan L."/>
        </authorList>
    </citation>
    <scope>NUCLEOTIDE SEQUENCE [LARGE SCALE GENOMIC DNA]</scope>
    <source>
        <tissue evidence="13">Whole gametophyte</tissue>
    </source>
</reference>